<dbReference type="Pfam" id="PF01493">
    <property type="entry name" value="GXGXG"/>
    <property type="match status" value="1"/>
</dbReference>
<name>A0ABT5X5J2_9EURY</name>
<accession>A0ABT5X5J2</accession>
<comment type="caution">
    <text evidence="3">The sequence shown here is derived from an EMBL/GenBank/DDBJ whole genome shotgun (WGS) entry which is preliminary data.</text>
</comment>
<proteinExistence type="predicted"/>
<feature type="domain" description="Glutamate synthase alpha subunit C-terminal" evidence="2">
    <location>
        <begin position="55"/>
        <end position="209"/>
    </location>
</feature>
<dbReference type="PANTHER" id="PTHR39673:SF5">
    <property type="entry name" value="TUNGSTEN-CONTAINING FORMYLMETHANOFURAN DEHYDROGENASE 2 SUBUNIT C"/>
    <property type="match status" value="1"/>
</dbReference>
<dbReference type="PANTHER" id="PTHR39673">
    <property type="entry name" value="TUNGSTEN FORMYLMETHANOFURAN DEHYDROGENASE, SUBUNIT C (FWDC)"/>
    <property type="match status" value="1"/>
</dbReference>
<gene>
    <name evidence="3" type="ORF">P0O15_02035</name>
</gene>
<dbReference type="InterPro" id="IPR012061">
    <property type="entry name" value="Glu_synth_lsu_3"/>
</dbReference>
<dbReference type="RefSeq" id="WP_316965713.1">
    <property type="nucleotide sequence ID" value="NZ_JARFPK010000005.1"/>
</dbReference>
<dbReference type="Proteomes" id="UP001220010">
    <property type="component" value="Unassembled WGS sequence"/>
</dbReference>
<dbReference type="InterPro" id="IPR036485">
    <property type="entry name" value="Glu_synth_asu_C_sf"/>
</dbReference>
<evidence type="ECO:0000259" key="2">
    <source>
        <dbReference type="Pfam" id="PF01493"/>
    </source>
</evidence>
<dbReference type="SUPFAM" id="SSF69336">
    <property type="entry name" value="Alpha subunit of glutamate synthase, C-terminal domain"/>
    <property type="match status" value="1"/>
</dbReference>
<dbReference type="PIRSF" id="PIRSF006519">
    <property type="entry name" value="GOGAT_dom3"/>
    <property type="match status" value="1"/>
</dbReference>
<organism evidence="3 4">
    <name type="scientific">Candidatus Methanocrinis natronophilus</name>
    <dbReference type="NCBI Taxonomy" id="3033396"/>
    <lineage>
        <taxon>Archaea</taxon>
        <taxon>Methanobacteriati</taxon>
        <taxon>Methanobacteriota</taxon>
        <taxon>Stenosarchaea group</taxon>
        <taxon>Methanomicrobia</taxon>
        <taxon>Methanotrichales</taxon>
        <taxon>Methanotrichaceae</taxon>
        <taxon>Methanocrinis</taxon>
    </lineage>
</organism>
<dbReference type="EMBL" id="JARFPK010000005">
    <property type="protein sequence ID" value="MDF0589958.1"/>
    <property type="molecule type" value="Genomic_DNA"/>
</dbReference>
<evidence type="ECO:0000256" key="1">
    <source>
        <dbReference type="SAM" id="MobiDB-lite"/>
    </source>
</evidence>
<feature type="region of interest" description="Disordered" evidence="1">
    <location>
        <begin position="1"/>
        <end position="22"/>
    </location>
</feature>
<dbReference type="InterPro" id="IPR002489">
    <property type="entry name" value="Glu_synth_asu_C"/>
</dbReference>
<dbReference type="Gene3D" id="2.160.20.60">
    <property type="entry name" value="Glutamate synthase, alpha subunit, C-terminal domain"/>
    <property type="match status" value="1"/>
</dbReference>
<keyword evidence="4" id="KW-1185">Reference proteome</keyword>
<sequence>MMTKAAVSKVRPGSAPKAGSSAGAVAVSIDASGLETRELNDRLRELLLSGAKRVEISHVCGQRYIGTRLYTPERHLMEIDIRGTAGNDLAAFLSGHKITVEGNAQDGVGNTMDSGEVVVRGRAGDVLGFSMRGGEIYVRDGCGYRAALHMKDCEGKRPVLVVGGGAQDFLGEYMAGGVVIILDRDGESHESSFMGTGMHGGVIYLRGTARVDQVGAQVEISPADEADRELIEEYVSRYLDRFPEVDMTKDEIMASPFVRLTPRSKRPYSGLYAY</sequence>
<feature type="compositionally biased region" description="Low complexity" evidence="1">
    <location>
        <begin position="13"/>
        <end position="22"/>
    </location>
</feature>
<protein>
    <recommendedName>
        <fullName evidence="2">Glutamate synthase alpha subunit C-terminal domain-containing protein</fullName>
    </recommendedName>
</protein>
<reference evidence="3 4" key="1">
    <citation type="submission" date="2023-03" db="EMBL/GenBank/DDBJ databases">
        <title>WGS of Methanotrichaceae archaeon Mx.</title>
        <authorList>
            <person name="Sorokin D.Y."/>
            <person name="Merkel A.Y."/>
        </authorList>
    </citation>
    <scope>NUCLEOTIDE SEQUENCE [LARGE SCALE GENOMIC DNA]</scope>
    <source>
        <strain evidence="3 4">Mx</strain>
    </source>
</reference>
<evidence type="ECO:0000313" key="3">
    <source>
        <dbReference type="EMBL" id="MDF0589958.1"/>
    </source>
</evidence>
<evidence type="ECO:0000313" key="4">
    <source>
        <dbReference type="Proteomes" id="UP001220010"/>
    </source>
</evidence>